<dbReference type="KEGG" id="slr:L21SP2_2745"/>
<dbReference type="EMBL" id="CP006939">
    <property type="protein sequence ID" value="AHC16095.1"/>
    <property type="molecule type" value="Genomic_DNA"/>
</dbReference>
<reference evidence="1 2" key="1">
    <citation type="journal article" date="2015" name="Stand. Genomic Sci.">
        <title>Complete genome sequence and description of Salinispira pacifica gen. nov., sp. nov., a novel spirochaete isolated form a hypersaline microbial mat.</title>
        <authorList>
            <person name="Ben Hania W."/>
            <person name="Joseph M."/>
            <person name="Schumann P."/>
            <person name="Bunk B."/>
            <person name="Fiebig A."/>
            <person name="Sproer C."/>
            <person name="Klenk H.P."/>
            <person name="Fardeau M.L."/>
            <person name="Spring S."/>
        </authorList>
    </citation>
    <scope>NUCLEOTIDE SEQUENCE [LARGE SCALE GENOMIC DNA]</scope>
    <source>
        <strain evidence="1 2">L21-RPul-D2</strain>
    </source>
</reference>
<dbReference type="STRING" id="1307761.L21SP2_2745"/>
<name>V5WKD0_9SPIO</name>
<keyword evidence="2" id="KW-1185">Reference proteome</keyword>
<gene>
    <name evidence="1" type="ORF">L21SP2_2745</name>
</gene>
<dbReference type="HOGENOM" id="CLU_1194209_0_0_12"/>
<evidence type="ECO:0000313" key="2">
    <source>
        <dbReference type="Proteomes" id="UP000018680"/>
    </source>
</evidence>
<dbReference type="Proteomes" id="UP000018680">
    <property type="component" value="Chromosome"/>
</dbReference>
<sequence length="232" mass="26108">MNLEDVMKKLLWGLSAALLLLSSCVTVNNLDEFSFTDTEMNQRVSVPHAPEVHLSRTSIPGSSNDGILQAVEIGANIVTGMKEAEYEQRLYETLDSRLVEAALRDEFVPPTMTLLGARNAAEGTRGEYLLEVEVREYGIHSSGGGIYFHLTLEARIHHFASGDLVWRRRISEDYAASPSFFGLNDVISTAITFRTLDTLNDEQLTEGFDRLARNSAYEMSRRLRKDLYKKRS</sequence>
<dbReference type="AlphaFoldDB" id="V5WKD0"/>
<organism evidence="1 2">
    <name type="scientific">Salinispira pacifica</name>
    <dbReference type="NCBI Taxonomy" id="1307761"/>
    <lineage>
        <taxon>Bacteria</taxon>
        <taxon>Pseudomonadati</taxon>
        <taxon>Spirochaetota</taxon>
        <taxon>Spirochaetia</taxon>
        <taxon>Spirochaetales</taxon>
        <taxon>Spirochaetaceae</taxon>
        <taxon>Salinispira</taxon>
    </lineage>
</organism>
<proteinExistence type="predicted"/>
<accession>V5WKD0</accession>
<evidence type="ECO:0000313" key="1">
    <source>
        <dbReference type="EMBL" id="AHC16095.1"/>
    </source>
</evidence>
<protein>
    <submittedName>
        <fullName evidence="1">Uncharacterized protein</fullName>
    </submittedName>
</protein>